<organism evidence="2 3">
    <name type="scientific">Pleurodeles waltl</name>
    <name type="common">Iberian ribbed newt</name>
    <dbReference type="NCBI Taxonomy" id="8319"/>
    <lineage>
        <taxon>Eukaryota</taxon>
        <taxon>Metazoa</taxon>
        <taxon>Chordata</taxon>
        <taxon>Craniata</taxon>
        <taxon>Vertebrata</taxon>
        <taxon>Euteleostomi</taxon>
        <taxon>Amphibia</taxon>
        <taxon>Batrachia</taxon>
        <taxon>Caudata</taxon>
        <taxon>Salamandroidea</taxon>
        <taxon>Salamandridae</taxon>
        <taxon>Pleurodelinae</taxon>
        <taxon>Pleurodeles</taxon>
    </lineage>
</organism>
<dbReference type="PANTHER" id="PTHR43899">
    <property type="entry name" value="RH59310P"/>
    <property type="match status" value="1"/>
</dbReference>
<dbReference type="SUPFAM" id="SSF51735">
    <property type="entry name" value="NAD(P)-binding Rossmann-fold domains"/>
    <property type="match status" value="1"/>
</dbReference>
<gene>
    <name evidence="2" type="ORF">NDU88_002587</name>
</gene>
<accession>A0AAV7W4F8</accession>
<reference evidence="2" key="1">
    <citation type="journal article" date="2022" name="bioRxiv">
        <title>Sequencing and chromosome-scale assembly of the giantPleurodeles waltlgenome.</title>
        <authorList>
            <person name="Brown T."/>
            <person name="Elewa A."/>
            <person name="Iarovenko S."/>
            <person name="Subramanian E."/>
            <person name="Araus A.J."/>
            <person name="Petzold A."/>
            <person name="Susuki M."/>
            <person name="Suzuki K.-i.T."/>
            <person name="Hayashi T."/>
            <person name="Toyoda A."/>
            <person name="Oliveira C."/>
            <person name="Osipova E."/>
            <person name="Leigh N.D."/>
            <person name="Simon A."/>
            <person name="Yun M.H."/>
        </authorList>
    </citation>
    <scope>NUCLEOTIDE SEQUENCE</scope>
    <source>
        <strain evidence="2">20211129_DDA</strain>
        <tissue evidence="2">Liver</tissue>
    </source>
</reference>
<comment type="caution">
    <text evidence="2">The sequence shown here is derived from an EMBL/GenBank/DDBJ whole genome shotgun (WGS) entry which is preliminary data.</text>
</comment>
<evidence type="ECO:0000313" key="3">
    <source>
        <dbReference type="Proteomes" id="UP001066276"/>
    </source>
</evidence>
<feature type="non-terminal residue" evidence="2">
    <location>
        <position position="1"/>
    </location>
</feature>
<protein>
    <submittedName>
        <fullName evidence="2">Uncharacterized protein</fullName>
    </submittedName>
</protein>
<dbReference type="AlphaFoldDB" id="A0AAV7W4F8"/>
<name>A0AAV7W4F8_PLEWA</name>
<dbReference type="GO" id="GO:0005783">
    <property type="term" value="C:endoplasmic reticulum"/>
    <property type="evidence" value="ECO:0007669"/>
    <property type="project" value="TreeGrafter"/>
</dbReference>
<dbReference type="InterPro" id="IPR036291">
    <property type="entry name" value="NAD(P)-bd_dom_sf"/>
</dbReference>
<dbReference type="InterPro" id="IPR051019">
    <property type="entry name" value="VLCFA-Steroid_DH"/>
</dbReference>
<proteinExistence type="predicted"/>
<evidence type="ECO:0000313" key="2">
    <source>
        <dbReference type="EMBL" id="KAJ1207195.1"/>
    </source>
</evidence>
<dbReference type="Proteomes" id="UP001066276">
    <property type="component" value="Chromosome 1_2"/>
</dbReference>
<evidence type="ECO:0000256" key="1">
    <source>
        <dbReference type="ARBA" id="ARBA00023002"/>
    </source>
</evidence>
<feature type="non-terminal residue" evidence="2">
    <location>
        <position position="71"/>
    </location>
</feature>
<keyword evidence="3" id="KW-1185">Reference proteome</keyword>
<sequence length="71" mass="7836">AFVAMFSRALQAEYKSKGIIIQVIMPYGVSTSMTKNPKPNIITKTPDDLVKQSLNYVTFGDQVFGSLAHEV</sequence>
<dbReference type="PANTHER" id="PTHR43899:SF7">
    <property type="entry name" value="17-BETA-HYDROXYSTEROID DEHYDROGENASE TYPE 3"/>
    <property type="match status" value="1"/>
</dbReference>
<dbReference type="Gene3D" id="3.40.50.720">
    <property type="entry name" value="NAD(P)-binding Rossmann-like Domain"/>
    <property type="match status" value="1"/>
</dbReference>
<dbReference type="EMBL" id="JANPWB010000002">
    <property type="protein sequence ID" value="KAJ1207195.1"/>
    <property type="molecule type" value="Genomic_DNA"/>
</dbReference>
<dbReference type="GO" id="GO:0016491">
    <property type="term" value="F:oxidoreductase activity"/>
    <property type="evidence" value="ECO:0007669"/>
    <property type="project" value="UniProtKB-KW"/>
</dbReference>
<keyword evidence="1" id="KW-0560">Oxidoreductase</keyword>